<evidence type="ECO:0000256" key="2">
    <source>
        <dbReference type="ARBA" id="ARBA00017183"/>
    </source>
</evidence>
<dbReference type="Proteomes" id="UP001237642">
    <property type="component" value="Unassembled WGS sequence"/>
</dbReference>
<keyword evidence="10" id="KW-1185">Reference proteome</keyword>
<dbReference type="GO" id="GO:0006869">
    <property type="term" value="P:lipid transport"/>
    <property type="evidence" value="ECO:0007669"/>
    <property type="project" value="InterPro"/>
</dbReference>
<name>A0AAD8MZR8_9APIA</name>
<evidence type="ECO:0000259" key="8">
    <source>
        <dbReference type="SMART" id="SM00499"/>
    </source>
</evidence>
<dbReference type="PROSITE" id="PS00597">
    <property type="entry name" value="PLANT_LTP"/>
    <property type="match status" value="1"/>
</dbReference>
<proteinExistence type="inferred from homology"/>
<keyword evidence="3 6" id="KW-0813">Transport</keyword>
<comment type="similarity">
    <text evidence="1 6">Belongs to the plant LTP family.</text>
</comment>
<dbReference type="EMBL" id="JAUIZM010000004">
    <property type="protein sequence ID" value="KAK1391174.1"/>
    <property type="molecule type" value="Genomic_DNA"/>
</dbReference>
<dbReference type="FunFam" id="1.10.110.10:FF:000002">
    <property type="entry name" value="Non-specific lipid-transfer protein"/>
    <property type="match status" value="1"/>
</dbReference>
<reference evidence="9" key="2">
    <citation type="submission" date="2023-05" db="EMBL/GenBank/DDBJ databases">
        <authorList>
            <person name="Schelkunov M.I."/>
        </authorList>
    </citation>
    <scope>NUCLEOTIDE SEQUENCE</scope>
    <source>
        <strain evidence="9">Hsosn_3</strain>
        <tissue evidence="9">Leaf</tissue>
    </source>
</reference>
<evidence type="ECO:0000313" key="10">
    <source>
        <dbReference type="Proteomes" id="UP001237642"/>
    </source>
</evidence>
<dbReference type="PRINTS" id="PR00382">
    <property type="entry name" value="LIPIDTRNSFER"/>
</dbReference>
<comment type="caution">
    <text evidence="9">The sequence shown here is derived from an EMBL/GenBank/DDBJ whole genome shotgun (WGS) entry which is preliminary data.</text>
</comment>
<accession>A0AAD8MZR8</accession>
<dbReference type="GO" id="GO:0008289">
    <property type="term" value="F:lipid binding"/>
    <property type="evidence" value="ECO:0007669"/>
    <property type="project" value="UniProtKB-KW"/>
</dbReference>
<dbReference type="Pfam" id="PF00234">
    <property type="entry name" value="Tryp_alpha_amyl"/>
    <property type="match status" value="1"/>
</dbReference>
<keyword evidence="7" id="KW-0732">Signal</keyword>
<evidence type="ECO:0000256" key="6">
    <source>
        <dbReference type="RuleBase" id="RU000628"/>
    </source>
</evidence>
<organism evidence="9 10">
    <name type="scientific">Heracleum sosnowskyi</name>
    <dbReference type="NCBI Taxonomy" id="360622"/>
    <lineage>
        <taxon>Eukaryota</taxon>
        <taxon>Viridiplantae</taxon>
        <taxon>Streptophyta</taxon>
        <taxon>Embryophyta</taxon>
        <taxon>Tracheophyta</taxon>
        <taxon>Spermatophyta</taxon>
        <taxon>Magnoliopsida</taxon>
        <taxon>eudicotyledons</taxon>
        <taxon>Gunneridae</taxon>
        <taxon>Pentapetalae</taxon>
        <taxon>asterids</taxon>
        <taxon>campanulids</taxon>
        <taxon>Apiales</taxon>
        <taxon>Apiaceae</taxon>
        <taxon>Apioideae</taxon>
        <taxon>apioid superclade</taxon>
        <taxon>Tordylieae</taxon>
        <taxon>Tordyliinae</taxon>
        <taxon>Heracleum</taxon>
    </lineage>
</organism>
<comment type="function">
    <text evidence="6">Plant non-specific lipid-transfer proteins transfer phospholipids as well as galactolipids across membranes. May play a role in wax or cutin deposition in the cell walls of expanding epidermal cells and certain secretory tissues.</text>
</comment>
<evidence type="ECO:0000256" key="5">
    <source>
        <dbReference type="ARBA" id="ARBA00023157"/>
    </source>
</evidence>
<evidence type="ECO:0000256" key="3">
    <source>
        <dbReference type="ARBA" id="ARBA00022448"/>
    </source>
</evidence>
<reference evidence="9" key="1">
    <citation type="submission" date="2023-02" db="EMBL/GenBank/DDBJ databases">
        <title>Genome of toxic invasive species Heracleum sosnowskyi carries increased number of genes despite the absence of recent whole-genome duplications.</title>
        <authorList>
            <person name="Schelkunov M."/>
            <person name="Shtratnikova V."/>
            <person name="Makarenko M."/>
            <person name="Klepikova A."/>
            <person name="Omelchenko D."/>
            <person name="Novikova G."/>
            <person name="Obukhova E."/>
            <person name="Bogdanov V."/>
            <person name="Penin A."/>
            <person name="Logacheva M."/>
        </authorList>
    </citation>
    <scope>NUCLEOTIDE SEQUENCE</scope>
    <source>
        <strain evidence="9">Hsosn_3</strain>
        <tissue evidence="9">Leaf</tissue>
    </source>
</reference>
<feature type="domain" description="Bifunctional inhibitor/plant lipid transfer protein/seed storage helical" evidence="8">
    <location>
        <begin position="30"/>
        <end position="114"/>
    </location>
</feature>
<dbReference type="InterPro" id="IPR000528">
    <property type="entry name" value="Plant_nsLTP"/>
</dbReference>
<feature type="signal peptide" evidence="7">
    <location>
        <begin position="1"/>
        <end position="27"/>
    </location>
</feature>
<gene>
    <name evidence="9" type="ORF">POM88_019352</name>
</gene>
<dbReference type="InterPro" id="IPR016140">
    <property type="entry name" value="Bifunc_inhib/LTP/seed_store"/>
</dbReference>
<dbReference type="CDD" id="cd01960">
    <property type="entry name" value="nsLTP1"/>
    <property type="match status" value="1"/>
</dbReference>
<keyword evidence="5" id="KW-1015">Disulfide bond</keyword>
<dbReference type="SMART" id="SM00499">
    <property type="entry name" value="AAI"/>
    <property type="match status" value="1"/>
</dbReference>
<evidence type="ECO:0000256" key="4">
    <source>
        <dbReference type="ARBA" id="ARBA00023121"/>
    </source>
</evidence>
<dbReference type="SUPFAM" id="SSF47699">
    <property type="entry name" value="Bifunctional inhibitor/lipid-transfer protein/seed storage 2S albumin"/>
    <property type="match status" value="1"/>
</dbReference>
<evidence type="ECO:0000256" key="1">
    <source>
        <dbReference type="ARBA" id="ARBA00009748"/>
    </source>
</evidence>
<sequence>MGVSKLAIAVAVMLMVVMIDRPAVVEGLTCGQVTSKLSGCLNYLKTGGAPSPGCCSGVKGLNSQAVTPTDRKQACTCLKTLAGSIKGINYGAAASLPGKCGVRIPYPISPSTDCSKVT</sequence>
<keyword evidence="4 6" id="KW-0446">Lipid-binding</keyword>
<evidence type="ECO:0000256" key="7">
    <source>
        <dbReference type="SAM" id="SignalP"/>
    </source>
</evidence>
<dbReference type="InterPro" id="IPR036312">
    <property type="entry name" value="Bifun_inhib/LTP/seed_sf"/>
</dbReference>
<dbReference type="PANTHER" id="PTHR33076">
    <property type="entry name" value="NON-SPECIFIC LIPID-TRANSFER PROTEIN 2-RELATED"/>
    <property type="match status" value="1"/>
</dbReference>
<dbReference type="AlphaFoldDB" id="A0AAD8MZR8"/>
<protein>
    <recommendedName>
        <fullName evidence="2 6">Non-specific lipid-transfer protein</fullName>
    </recommendedName>
</protein>
<evidence type="ECO:0000313" key="9">
    <source>
        <dbReference type="EMBL" id="KAK1391174.1"/>
    </source>
</evidence>
<dbReference type="Gene3D" id="1.10.110.10">
    <property type="entry name" value="Plant lipid-transfer and hydrophobic proteins"/>
    <property type="match status" value="1"/>
</dbReference>
<feature type="chain" id="PRO_5042267644" description="Non-specific lipid-transfer protein" evidence="7">
    <location>
        <begin position="28"/>
        <end position="118"/>
    </location>
</feature>